<organism evidence="15 16">
    <name type="scientific">Manihot esculenta</name>
    <name type="common">Cassava</name>
    <name type="synonym">Jatropha manihot</name>
    <dbReference type="NCBI Taxonomy" id="3983"/>
    <lineage>
        <taxon>Eukaryota</taxon>
        <taxon>Viridiplantae</taxon>
        <taxon>Streptophyta</taxon>
        <taxon>Embryophyta</taxon>
        <taxon>Tracheophyta</taxon>
        <taxon>Spermatophyta</taxon>
        <taxon>Magnoliopsida</taxon>
        <taxon>eudicotyledons</taxon>
        <taxon>Gunneridae</taxon>
        <taxon>Pentapetalae</taxon>
        <taxon>rosids</taxon>
        <taxon>fabids</taxon>
        <taxon>Malpighiales</taxon>
        <taxon>Euphorbiaceae</taxon>
        <taxon>Crotonoideae</taxon>
        <taxon>Manihoteae</taxon>
        <taxon>Manihot</taxon>
    </lineage>
</organism>
<dbReference type="SUPFAM" id="SSF52058">
    <property type="entry name" value="L domain-like"/>
    <property type="match status" value="1"/>
</dbReference>
<dbReference type="InterPro" id="IPR001245">
    <property type="entry name" value="Ser-Thr/Tyr_kinase_cat_dom"/>
</dbReference>
<dbReference type="InterPro" id="IPR055414">
    <property type="entry name" value="LRR_R13L4/SHOC2-like"/>
</dbReference>
<evidence type="ECO:0000256" key="3">
    <source>
        <dbReference type="ARBA" id="ARBA00022614"/>
    </source>
</evidence>
<dbReference type="PANTHER" id="PTHR27000">
    <property type="entry name" value="LEUCINE-RICH REPEAT RECEPTOR-LIKE PROTEIN KINASE FAMILY PROTEIN-RELATED"/>
    <property type="match status" value="1"/>
</dbReference>
<dbReference type="SMART" id="SM00369">
    <property type="entry name" value="LRR_TYP"/>
    <property type="match status" value="6"/>
</dbReference>
<evidence type="ECO:0000256" key="11">
    <source>
        <dbReference type="SAM" id="MobiDB-lite"/>
    </source>
</evidence>
<keyword evidence="7 12" id="KW-1133">Transmembrane helix</keyword>
<dbReference type="Pfam" id="PF08263">
    <property type="entry name" value="LRRNT_2"/>
    <property type="match status" value="1"/>
</dbReference>
<dbReference type="FunFam" id="3.80.10.10:FF:000561">
    <property type="entry name" value="Probable LRR receptor-like serine/threonine-protein kinase At2g16250"/>
    <property type="match status" value="1"/>
</dbReference>
<evidence type="ECO:0000256" key="6">
    <source>
        <dbReference type="ARBA" id="ARBA00022737"/>
    </source>
</evidence>
<dbReference type="SUPFAM" id="SSF56112">
    <property type="entry name" value="Protein kinase-like (PK-like)"/>
    <property type="match status" value="1"/>
</dbReference>
<keyword evidence="9" id="KW-0675">Receptor</keyword>
<evidence type="ECO:0000256" key="13">
    <source>
        <dbReference type="SAM" id="SignalP"/>
    </source>
</evidence>
<feature type="domain" description="Protein kinase" evidence="14">
    <location>
        <begin position="525"/>
        <end position="811"/>
    </location>
</feature>
<evidence type="ECO:0000256" key="8">
    <source>
        <dbReference type="ARBA" id="ARBA00023136"/>
    </source>
</evidence>
<evidence type="ECO:0000259" key="14">
    <source>
        <dbReference type="PROSITE" id="PS50011"/>
    </source>
</evidence>
<dbReference type="EMBL" id="CM004404">
    <property type="protein sequence ID" value="OAY22787.1"/>
    <property type="molecule type" value="Genomic_DNA"/>
</dbReference>
<dbReference type="InterPro" id="IPR011009">
    <property type="entry name" value="Kinase-like_dom_sf"/>
</dbReference>
<evidence type="ECO:0000256" key="4">
    <source>
        <dbReference type="ARBA" id="ARBA00022692"/>
    </source>
</evidence>
<keyword evidence="5 13" id="KW-0732">Signal</keyword>
<keyword evidence="4 12" id="KW-0812">Transmembrane</keyword>
<feature type="transmembrane region" description="Helical" evidence="12">
    <location>
        <begin position="447"/>
        <end position="472"/>
    </location>
</feature>
<dbReference type="GO" id="GO:0005524">
    <property type="term" value="F:ATP binding"/>
    <property type="evidence" value="ECO:0007669"/>
    <property type="project" value="InterPro"/>
</dbReference>
<dbReference type="OrthoDB" id="676979at2759"/>
<evidence type="ECO:0000256" key="10">
    <source>
        <dbReference type="ARBA" id="ARBA00023180"/>
    </source>
</evidence>
<dbReference type="Pfam" id="PF07714">
    <property type="entry name" value="PK_Tyr_Ser-Thr"/>
    <property type="match status" value="1"/>
</dbReference>
<evidence type="ECO:0000256" key="2">
    <source>
        <dbReference type="ARBA" id="ARBA00004479"/>
    </source>
</evidence>
<keyword evidence="16" id="KW-1185">Reference proteome</keyword>
<evidence type="ECO:0000256" key="9">
    <source>
        <dbReference type="ARBA" id="ARBA00023170"/>
    </source>
</evidence>
<dbReference type="PRINTS" id="PR00019">
    <property type="entry name" value="LEURICHRPT"/>
</dbReference>
<dbReference type="Gramene" id="Manes.18G026500.1.v8.1">
    <property type="protein sequence ID" value="Manes.18G026500.1.v8.1.CDS"/>
    <property type="gene ID" value="Manes.18G026500.v8.1"/>
</dbReference>
<dbReference type="Gramene" id="Manes.18G026500.2.v8.1">
    <property type="protein sequence ID" value="Manes.18G026500.2.v8.1.CDS"/>
    <property type="gene ID" value="Manes.18G026500.v8.1"/>
</dbReference>
<reference evidence="16" key="1">
    <citation type="journal article" date="2016" name="Nat. Biotechnol.">
        <title>Sequencing wild and cultivated cassava and related species reveals extensive interspecific hybridization and genetic diversity.</title>
        <authorList>
            <person name="Bredeson J.V."/>
            <person name="Lyons J.B."/>
            <person name="Prochnik S.E."/>
            <person name="Wu G.A."/>
            <person name="Ha C.M."/>
            <person name="Edsinger-Gonzales E."/>
            <person name="Grimwood J."/>
            <person name="Schmutz J."/>
            <person name="Rabbi I.Y."/>
            <person name="Egesi C."/>
            <person name="Nauluvula P."/>
            <person name="Lebot V."/>
            <person name="Ndunguru J."/>
            <person name="Mkamilo G."/>
            <person name="Bart R.S."/>
            <person name="Setter T.L."/>
            <person name="Gleadow R.M."/>
            <person name="Kulakow P."/>
            <person name="Ferguson M.E."/>
            <person name="Rounsley S."/>
            <person name="Rokhsar D.S."/>
        </authorList>
    </citation>
    <scope>NUCLEOTIDE SEQUENCE [LARGE SCALE GENOMIC DNA]</scope>
    <source>
        <strain evidence="16">cv. AM560-2</strain>
    </source>
</reference>
<dbReference type="OMA" id="NWTTHHR"/>
<accession>A0A2C9U1J5</accession>
<evidence type="ECO:0000256" key="5">
    <source>
        <dbReference type="ARBA" id="ARBA00022729"/>
    </source>
</evidence>
<dbReference type="AlphaFoldDB" id="A0A2C9U1J5"/>
<dbReference type="InterPro" id="IPR000719">
    <property type="entry name" value="Prot_kinase_dom"/>
</dbReference>
<feature type="signal peptide" evidence="13">
    <location>
        <begin position="1"/>
        <end position="23"/>
    </location>
</feature>
<dbReference type="PROSITE" id="PS50011">
    <property type="entry name" value="PROTEIN_KINASE_DOM"/>
    <property type="match status" value="1"/>
</dbReference>
<dbReference type="FunFam" id="1.10.510.10:FF:000448">
    <property type="entry name" value="Putative LRR receptor-like serine/threonine-protein kinase"/>
    <property type="match status" value="1"/>
</dbReference>
<proteinExistence type="predicted"/>
<dbReference type="Gene3D" id="3.30.200.20">
    <property type="entry name" value="Phosphorylase Kinase, domain 1"/>
    <property type="match status" value="1"/>
</dbReference>
<evidence type="ECO:0000256" key="12">
    <source>
        <dbReference type="SAM" id="Phobius"/>
    </source>
</evidence>
<comment type="subcellular location">
    <subcellularLocation>
        <location evidence="1">Cell membrane</location>
        <topology evidence="1">Single-pass membrane protein</topology>
    </subcellularLocation>
    <subcellularLocation>
        <location evidence="2">Membrane</location>
        <topology evidence="2">Single-pass type I membrane protein</topology>
    </subcellularLocation>
</comment>
<protein>
    <recommendedName>
        <fullName evidence="14">Protein kinase domain-containing protein</fullName>
    </recommendedName>
</protein>
<keyword evidence="6" id="KW-0677">Repeat</keyword>
<dbReference type="Proteomes" id="UP000091857">
    <property type="component" value="Chromosome 18"/>
</dbReference>
<dbReference type="InterPro" id="IPR013210">
    <property type="entry name" value="LRR_N_plant-typ"/>
</dbReference>
<sequence length="904" mass="98299">MEDARRALLRLVLVLLLIHCSLAQQSFLNSPSERIALLDLRSSLGLRGADWPIKSDPCNNWKGVQCKNGRVAGINISGFKRTHVGRSNPSFNVDSLVNLTFLEYFNASGFSLPGSIPSWFGYGLGSLQVLDLRSSSVSGPVPESLGNLSRLGALHLSDNNLAGSIPSALGQLMQLSVLDLSRNSLTGQIPPNFALLSNLSRLDLSSNYLTGPIPPGLGNIDSLKFLNLSDNNLAASIPVELGNLSQLVELNLTKNSLSGSLPAELAGLKDLVRMEIGENGLEGELPDSLFSSLEKLQVVMLSGNKFDGALPVALLSLPSIRVLDASSNNFTGVLPTFSSNINASGVLFNLSNNMFYGTLSSSFGNVSLIDLSANYIQGKVPDGSQSNISLDRNCLQAVTNQRSLSDCKLFYAERGLSFDNFGTPELSEPPLPGHEAAPAPKKRRKRWIYILVGLLGGLGFIVVLVLIMIFVLRKCDKTIANQRGSSNVGPVPEGHIPSVPKDPVILSNLKDSFTYEQLLCATGEFGDANFIKSGHSGDLFRGFLDGGSPVVVKKVNFLSGKMKESYMTELEFFSKYSHTRLVPLLGHCSENDNVKFLVYKYMPHGDLASSLYSVSDSEDDSVQSLDWITRLKIAIGAAEGLSYLHHECNPPIVHRDVQASSILLDDKFEVRLGSLGEVCIQEGDSCHNVLTRLLRKPQSSEPGPSGSSSVTCAYDVYCFGKVLLELVTGKLGISRSDDETTKEWLEQTLGYISIYDKELVTKIIDPSLIIDEDLLEEVWAMAIVARSCLNPRSSKRPPMKYILKALENPLKVSREDSYSSGRLRTTSSRRSWNAAIFGGRRHSSSENAVPGHTNREGVSGSKQPGRIGSHGSGGIEHSYSNKRLSSEIFPEPLEMQDVEQQYGH</sequence>
<evidence type="ECO:0000256" key="7">
    <source>
        <dbReference type="ARBA" id="ARBA00022989"/>
    </source>
</evidence>
<evidence type="ECO:0000256" key="1">
    <source>
        <dbReference type="ARBA" id="ARBA00004162"/>
    </source>
</evidence>
<dbReference type="FunFam" id="3.80.10.10:FF:000383">
    <property type="entry name" value="Leucine-rich repeat receptor protein kinase EMS1"/>
    <property type="match status" value="1"/>
</dbReference>
<evidence type="ECO:0000313" key="15">
    <source>
        <dbReference type="EMBL" id="OAY22787.1"/>
    </source>
</evidence>
<dbReference type="InterPro" id="IPR032675">
    <property type="entry name" value="LRR_dom_sf"/>
</dbReference>
<dbReference type="Gene3D" id="1.10.510.10">
    <property type="entry name" value="Transferase(Phosphotransferase) domain 1"/>
    <property type="match status" value="1"/>
</dbReference>
<dbReference type="FunFam" id="3.30.200.20:FF:000433">
    <property type="entry name" value="Predicted protein"/>
    <property type="match status" value="1"/>
</dbReference>
<feature type="region of interest" description="Disordered" evidence="11">
    <location>
        <begin position="841"/>
        <end position="904"/>
    </location>
</feature>
<dbReference type="Gene3D" id="3.80.10.10">
    <property type="entry name" value="Ribonuclease Inhibitor"/>
    <property type="match status" value="3"/>
</dbReference>
<keyword evidence="10" id="KW-0325">Glycoprotein</keyword>
<name>A0A2C9U1J5_MANES</name>
<feature type="chain" id="PRO_5013197605" description="Protein kinase domain-containing protein" evidence="13">
    <location>
        <begin position="24"/>
        <end position="904"/>
    </location>
</feature>
<dbReference type="PANTHER" id="PTHR27000:SF775">
    <property type="entry name" value="PLANT INTRACELLULAR RAS-GROUP-RELATED LRR PROTEIN 3"/>
    <property type="match status" value="1"/>
</dbReference>
<gene>
    <name evidence="15" type="ORF">MANES_18G026500v8</name>
</gene>
<comment type="caution">
    <text evidence="15">The sequence shown here is derived from an EMBL/GenBank/DDBJ whole genome shotgun (WGS) entry which is preliminary data.</text>
</comment>
<dbReference type="GO" id="GO:0005886">
    <property type="term" value="C:plasma membrane"/>
    <property type="evidence" value="ECO:0007669"/>
    <property type="project" value="UniProtKB-SubCell"/>
</dbReference>
<evidence type="ECO:0000313" key="16">
    <source>
        <dbReference type="Proteomes" id="UP000091857"/>
    </source>
</evidence>
<keyword evidence="3" id="KW-0433">Leucine-rich repeat</keyword>
<dbReference type="InterPro" id="IPR003591">
    <property type="entry name" value="Leu-rich_rpt_typical-subtyp"/>
</dbReference>
<dbReference type="Pfam" id="PF23598">
    <property type="entry name" value="LRR_14"/>
    <property type="match status" value="1"/>
</dbReference>
<keyword evidence="8 12" id="KW-0472">Membrane</keyword>
<dbReference type="GO" id="GO:0004674">
    <property type="term" value="F:protein serine/threonine kinase activity"/>
    <property type="evidence" value="ECO:0007669"/>
    <property type="project" value="UniProtKB-EC"/>
</dbReference>